<dbReference type="RefSeq" id="WP_258540330.1">
    <property type="nucleotide sequence ID" value="NZ_OU015584.1"/>
</dbReference>
<evidence type="ECO:0000313" key="12">
    <source>
        <dbReference type="Proteomes" id="UP000683507"/>
    </source>
</evidence>
<evidence type="ECO:0000256" key="4">
    <source>
        <dbReference type="ARBA" id="ARBA00007637"/>
    </source>
</evidence>
<comment type="cofactor">
    <cofactor evidence="2 9">
        <name>NAD(+)</name>
        <dbReference type="ChEBI" id="CHEBI:57540"/>
    </cofactor>
</comment>
<evidence type="ECO:0000256" key="1">
    <source>
        <dbReference type="ARBA" id="ARBA00000083"/>
    </source>
</evidence>
<comment type="pathway">
    <text evidence="3 9">Carbohydrate metabolism; galactose metabolism.</text>
</comment>
<proteinExistence type="inferred from homology"/>
<dbReference type="Pfam" id="PF16363">
    <property type="entry name" value="GDP_Man_Dehyd"/>
    <property type="match status" value="1"/>
</dbReference>
<dbReference type="CDD" id="cd05247">
    <property type="entry name" value="UDP_G4E_1_SDR_e"/>
    <property type="match status" value="1"/>
</dbReference>
<evidence type="ECO:0000256" key="5">
    <source>
        <dbReference type="ARBA" id="ARBA00013189"/>
    </source>
</evidence>
<accession>A0A916JIZ8</accession>
<dbReference type="KEGG" id="ptan:CRYO30217_00085"/>
<evidence type="ECO:0000256" key="6">
    <source>
        <dbReference type="ARBA" id="ARBA00018569"/>
    </source>
</evidence>
<dbReference type="Gene3D" id="3.90.25.10">
    <property type="entry name" value="UDP-galactose 4-epimerase, domain 1"/>
    <property type="match status" value="1"/>
</dbReference>
<evidence type="ECO:0000256" key="7">
    <source>
        <dbReference type="ARBA" id="ARBA00023027"/>
    </source>
</evidence>
<dbReference type="GO" id="GO:0003978">
    <property type="term" value="F:UDP-glucose 4-epimerase activity"/>
    <property type="evidence" value="ECO:0007669"/>
    <property type="project" value="UniProtKB-UniRule"/>
</dbReference>
<evidence type="ECO:0000256" key="2">
    <source>
        <dbReference type="ARBA" id="ARBA00001911"/>
    </source>
</evidence>
<reference evidence="11" key="1">
    <citation type="submission" date="2021-04" db="EMBL/GenBank/DDBJ databases">
        <authorList>
            <person name="Rodrigo-Torres L."/>
            <person name="Arahal R. D."/>
            <person name="Lucena T."/>
        </authorList>
    </citation>
    <scope>NUCLEOTIDE SEQUENCE</scope>
    <source>
        <strain evidence="11">AS29M-1</strain>
    </source>
</reference>
<keyword evidence="12" id="KW-1185">Reference proteome</keyword>
<organism evidence="11 12">
    <name type="scientific">Parvicella tangerina</name>
    <dbReference type="NCBI Taxonomy" id="2829795"/>
    <lineage>
        <taxon>Bacteria</taxon>
        <taxon>Pseudomonadati</taxon>
        <taxon>Bacteroidota</taxon>
        <taxon>Flavobacteriia</taxon>
        <taxon>Flavobacteriales</taxon>
        <taxon>Parvicellaceae</taxon>
        <taxon>Parvicella</taxon>
    </lineage>
</organism>
<dbReference type="InterPro" id="IPR016040">
    <property type="entry name" value="NAD(P)-bd_dom"/>
</dbReference>
<evidence type="ECO:0000259" key="10">
    <source>
        <dbReference type="Pfam" id="PF16363"/>
    </source>
</evidence>
<dbReference type="Gene3D" id="3.40.50.720">
    <property type="entry name" value="NAD(P)-binding Rossmann-like Domain"/>
    <property type="match status" value="1"/>
</dbReference>
<evidence type="ECO:0000256" key="9">
    <source>
        <dbReference type="RuleBase" id="RU366046"/>
    </source>
</evidence>
<keyword evidence="9" id="KW-0119">Carbohydrate metabolism</keyword>
<dbReference type="EMBL" id="OU015584">
    <property type="protein sequence ID" value="CAG5076363.1"/>
    <property type="molecule type" value="Genomic_DNA"/>
</dbReference>
<evidence type="ECO:0000313" key="11">
    <source>
        <dbReference type="EMBL" id="CAG5076363.1"/>
    </source>
</evidence>
<dbReference type="GO" id="GO:0006012">
    <property type="term" value="P:galactose metabolic process"/>
    <property type="evidence" value="ECO:0007669"/>
    <property type="project" value="InterPro"/>
</dbReference>
<protein>
    <recommendedName>
        <fullName evidence="6 9">UDP-glucose 4-epimerase</fullName>
        <ecNumber evidence="5 9">5.1.3.2</ecNumber>
    </recommendedName>
</protein>
<dbReference type="SUPFAM" id="SSF51735">
    <property type="entry name" value="NAD(P)-binding Rossmann-fold domains"/>
    <property type="match status" value="1"/>
</dbReference>
<keyword evidence="7 9" id="KW-0520">NAD</keyword>
<feature type="domain" description="NAD(P)-binding" evidence="10">
    <location>
        <begin position="8"/>
        <end position="326"/>
    </location>
</feature>
<dbReference type="EC" id="5.1.3.2" evidence="5 9"/>
<comment type="catalytic activity">
    <reaction evidence="1 9">
        <text>UDP-alpha-D-glucose = UDP-alpha-D-galactose</text>
        <dbReference type="Rhea" id="RHEA:22168"/>
        <dbReference type="ChEBI" id="CHEBI:58885"/>
        <dbReference type="ChEBI" id="CHEBI:66914"/>
        <dbReference type="EC" id="5.1.3.2"/>
    </reaction>
</comment>
<sequence length="339" mass="37664">MESGKYIIVTGGAGFIGSHTVVSLLESGYSPIIIDDFRNSKKFILDRLEEITGKSIVSFDFDCSNQEKLREVFSTYEVHGIIHFAADKAVGESVLKPLKYYENNLQSLVSMLKISEEFSVTKFVFSSSCTVYGEPDQVPVDENAPIKYTASPYGYTKQVCERICADTAYASDHLRITLLRYFNPIGAHPSGLIGELPLGVPNNLVPFVTQTAIGIRQELTVFGDDYPTTDGTCIRDYIHVCDLADAHVRALESNSDEEVSIYNVGTGVGSTVLEVVNTFEEVNGVKVKHKIGPRREGDAAQVYADNKKITEALHWKAKYTLSDALKHAWNWQKNLDESR</sequence>
<dbReference type="PANTHER" id="PTHR43725">
    <property type="entry name" value="UDP-GLUCOSE 4-EPIMERASE"/>
    <property type="match status" value="1"/>
</dbReference>
<evidence type="ECO:0000256" key="8">
    <source>
        <dbReference type="ARBA" id="ARBA00023235"/>
    </source>
</evidence>
<dbReference type="InterPro" id="IPR036291">
    <property type="entry name" value="NAD(P)-bd_dom_sf"/>
</dbReference>
<name>A0A916JIZ8_9FLAO</name>
<dbReference type="AlphaFoldDB" id="A0A916JIZ8"/>
<comment type="similarity">
    <text evidence="4 9">Belongs to the NAD(P)-dependent epimerase/dehydratase family.</text>
</comment>
<dbReference type="InterPro" id="IPR005886">
    <property type="entry name" value="UDP_G4E"/>
</dbReference>
<evidence type="ECO:0000256" key="3">
    <source>
        <dbReference type="ARBA" id="ARBA00004947"/>
    </source>
</evidence>
<comment type="subunit">
    <text evidence="9">Homodimer.</text>
</comment>
<dbReference type="NCBIfam" id="TIGR01179">
    <property type="entry name" value="galE"/>
    <property type="match status" value="1"/>
</dbReference>
<dbReference type="Proteomes" id="UP000683507">
    <property type="component" value="Chromosome"/>
</dbReference>
<keyword evidence="8 9" id="KW-0413">Isomerase</keyword>
<dbReference type="PANTHER" id="PTHR43725:SF47">
    <property type="entry name" value="UDP-GLUCOSE 4-EPIMERASE"/>
    <property type="match status" value="1"/>
</dbReference>
<dbReference type="GO" id="GO:0005829">
    <property type="term" value="C:cytosol"/>
    <property type="evidence" value="ECO:0007669"/>
    <property type="project" value="TreeGrafter"/>
</dbReference>
<gene>
    <name evidence="11" type="primary">galE</name>
    <name evidence="11" type="ORF">CRYO30217_00085</name>
</gene>